<organism evidence="1 2">
    <name type="scientific">Phytophthora lilii</name>
    <dbReference type="NCBI Taxonomy" id="2077276"/>
    <lineage>
        <taxon>Eukaryota</taxon>
        <taxon>Sar</taxon>
        <taxon>Stramenopiles</taxon>
        <taxon>Oomycota</taxon>
        <taxon>Peronosporomycetes</taxon>
        <taxon>Peronosporales</taxon>
        <taxon>Peronosporaceae</taxon>
        <taxon>Phytophthora</taxon>
    </lineage>
</organism>
<name>A0A9W6U6D7_9STRA</name>
<dbReference type="PANTHER" id="PTHR43686:SF1">
    <property type="entry name" value="AMINOTRAN_5 DOMAIN-CONTAINING PROTEIN"/>
    <property type="match status" value="1"/>
</dbReference>
<gene>
    <name evidence="1" type="ORF">Plil01_001095700</name>
</gene>
<accession>A0A9W6U6D7</accession>
<evidence type="ECO:0000313" key="1">
    <source>
        <dbReference type="EMBL" id="GMF26346.1"/>
    </source>
</evidence>
<dbReference type="InterPro" id="IPR015422">
    <property type="entry name" value="PyrdxlP-dep_Trfase_small"/>
</dbReference>
<dbReference type="InterPro" id="IPR015424">
    <property type="entry name" value="PyrdxlP-dep_Trfase"/>
</dbReference>
<reference evidence="1" key="1">
    <citation type="submission" date="2023-04" db="EMBL/GenBank/DDBJ databases">
        <title>Phytophthora lilii NBRC 32176.</title>
        <authorList>
            <person name="Ichikawa N."/>
            <person name="Sato H."/>
            <person name="Tonouchi N."/>
        </authorList>
    </citation>
    <scope>NUCLEOTIDE SEQUENCE</scope>
    <source>
        <strain evidence="1">NBRC 32176</strain>
    </source>
</reference>
<dbReference type="OrthoDB" id="420046at2759"/>
<dbReference type="PANTHER" id="PTHR43686">
    <property type="entry name" value="SULFURTRANSFERASE-RELATED"/>
    <property type="match status" value="1"/>
</dbReference>
<proteinExistence type="predicted"/>
<dbReference type="SUPFAM" id="SSF53383">
    <property type="entry name" value="PLP-dependent transferases"/>
    <property type="match status" value="1"/>
</dbReference>
<sequence length="298" mass="33201">MFRHARAAGHSSTLRGQAGSIWRAAWDEEGVPVQVAPFVGVDAGGFPLPHSNYGYLPKEFGIQARGGCQCAGPFGARLLGVSKEHTIALGHAFMANDEVLKPGVVRMSFPYFADDAEVDYILDAVNFVADHGWKLLPQYDFDIHTAAWHHTSRATDNLPAKSCLSELQFFSDGTKSSSTIDEPIRSIAAHRRKNLEQATIQADACMKEAALLDSFPEGRKVLKSHEWLRWFVYPHEVVANYKKLGDKAPLTDKITGPCQPHLYQDDAMNHIWDGIPSMSKLKKSRMGRLMLRHYMPTP</sequence>
<comment type="caution">
    <text evidence="1">The sequence shown here is derived from an EMBL/GenBank/DDBJ whole genome shotgun (WGS) entry which is preliminary data.</text>
</comment>
<evidence type="ECO:0000313" key="2">
    <source>
        <dbReference type="Proteomes" id="UP001165083"/>
    </source>
</evidence>
<dbReference type="EMBL" id="BSXW01000600">
    <property type="protein sequence ID" value="GMF26346.1"/>
    <property type="molecule type" value="Genomic_DNA"/>
</dbReference>
<dbReference type="Gene3D" id="3.90.1150.10">
    <property type="entry name" value="Aspartate Aminotransferase, domain 1"/>
    <property type="match status" value="1"/>
</dbReference>
<protein>
    <submittedName>
        <fullName evidence="1">Unnamed protein product</fullName>
    </submittedName>
</protein>
<keyword evidence="2" id="KW-1185">Reference proteome</keyword>
<dbReference type="Proteomes" id="UP001165083">
    <property type="component" value="Unassembled WGS sequence"/>
</dbReference>
<dbReference type="AlphaFoldDB" id="A0A9W6U6D7"/>